<feature type="chain" id="PRO_5047487991" evidence="2">
    <location>
        <begin position="21"/>
        <end position="452"/>
    </location>
</feature>
<dbReference type="PANTHER" id="PTHR43649:SF12">
    <property type="entry name" value="DIACETYLCHITOBIOSE BINDING PROTEIN DASA"/>
    <property type="match status" value="1"/>
</dbReference>
<evidence type="ECO:0000256" key="2">
    <source>
        <dbReference type="SAM" id="SignalP"/>
    </source>
</evidence>
<reference evidence="3 4" key="1">
    <citation type="submission" date="2021-06" db="EMBL/GenBank/DDBJ databases">
        <title>Description of novel taxa of the family Lachnospiraceae.</title>
        <authorList>
            <person name="Chaplin A.V."/>
            <person name="Sokolova S.R."/>
            <person name="Pikina A.P."/>
            <person name="Korzhanova M."/>
            <person name="Belova V."/>
            <person name="Korostin D."/>
            <person name="Efimov B.A."/>
        </authorList>
    </citation>
    <scope>NUCLEOTIDE SEQUENCE [LARGE SCALE GENOMIC DNA]</scope>
    <source>
        <strain evidence="3 4">ASD4241</strain>
    </source>
</reference>
<dbReference type="Pfam" id="PF01547">
    <property type="entry name" value="SBP_bac_1"/>
    <property type="match status" value="1"/>
</dbReference>
<dbReference type="EMBL" id="JAHQCX010000006">
    <property type="protein sequence ID" value="MBU9726557.1"/>
    <property type="molecule type" value="Genomic_DNA"/>
</dbReference>
<organism evidence="3 4">
    <name type="scientific">Diplocloster modestus</name>
    <dbReference type="NCBI Taxonomy" id="2850322"/>
    <lineage>
        <taxon>Bacteria</taxon>
        <taxon>Bacillati</taxon>
        <taxon>Bacillota</taxon>
        <taxon>Clostridia</taxon>
        <taxon>Lachnospirales</taxon>
        <taxon>Lachnospiraceae</taxon>
        <taxon>Diplocloster</taxon>
    </lineage>
</organism>
<comment type="caution">
    <text evidence="3">The sequence shown here is derived from an EMBL/GenBank/DDBJ whole genome shotgun (WGS) entry which is preliminary data.</text>
</comment>
<sequence>MKKRLLACTLVLTMMASMLAGCGSKEEEAQPEASKEPAAEQTQAPADADAADAADGAKFDKDVTLTFWSPTWHKDADEQVIADFAKLYPNIKIEPTFYSTDDIKTNTKVAASSGTLPDMWYNWGGYNYANYYASADLCYDLSAYAAEHDWENKYVKSALDLCKTDDGKIIAFPQVYTGLVLWYRTDIFDKYGLKVPTTFEELEQVCATLKENGQASFSTGGWHIFRYLEALLEYYAGPEEHDALNALEADWSKSEAVTNAFAKLKDWGDKGYFIDGYVTEDANNAKMYVFSGSSAMVMDNSGMASDVVANGYDTSQYSFFALPTGQDGKTGRISSYVKTTQFNKNLTDDQFEAAMLFWDYYYSDESLAAHASIEQPTAVAGAKLSDSMALADGLLEMIDEAGSYTTTDQNVPNEIMDVVFATEEAVLLGSIEPSQAGAQIQAAIDSYKAANK</sequence>
<evidence type="ECO:0000313" key="4">
    <source>
        <dbReference type="Proteomes" id="UP001314681"/>
    </source>
</evidence>
<dbReference type="InterPro" id="IPR006059">
    <property type="entry name" value="SBP"/>
</dbReference>
<dbReference type="InterPro" id="IPR050490">
    <property type="entry name" value="Bact_solute-bd_prot1"/>
</dbReference>
<dbReference type="Gene3D" id="3.40.190.10">
    <property type="entry name" value="Periplasmic binding protein-like II"/>
    <property type="match status" value="2"/>
</dbReference>
<feature type="region of interest" description="Disordered" evidence="1">
    <location>
        <begin position="23"/>
        <end position="47"/>
    </location>
</feature>
<name>A0ABS6K7R9_9FIRM</name>
<dbReference type="RefSeq" id="WP_238726800.1">
    <property type="nucleotide sequence ID" value="NZ_JAHQCX010000006.1"/>
</dbReference>
<dbReference type="PANTHER" id="PTHR43649">
    <property type="entry name" value="ARABINOSE-BINDING PROTEIN-RELATED"/>
    <property type="match status" value="1"/>
</dbReference>
<dbReference type="Proteomes" id="UP001314681">
    <property type="component" value="Unassembled WGS sequence"/>
</dbReference>
<accession>A0ABS6K7R9</accession>
<keyword evidence="2" id="KW-0732">Signal</keyword>
<evidence type="ECO:0000256" key="1">
    <source>
        <dbReference type="SAM" id="MobiDB-lite"/>
    </source>
</evidence>
<dbReference type="SUPFAM" id="SSF53850">
    <property type="entry name" value="Periplasmic binding protein-like II"/>
    <property type="match status" value="1"/>
</dbReference>
<gene>
    <name evidence="3" type="ORF">KTH90_11080</name>
</gene>
<protein>
    <submittedName>
        <fullName evidence="3">Extracellular solute-binding protein</fullName>
    </submittedName>
</protein>
<dbReference type="PROSITE" id="PS51257">
    <property type="entry name" value="PROKAR_LIPOPROTEIN"/>
    <property type="match status" value="1"/>
</dbReference>
<proteinExistence type="predicted"/>
<keyword evidence="4" id="KW-1185">Reference proteome</keyword>
<feature type="compositionally biased region" description="Basic and acidic residues" evidence="1">
    <location>
        <begin position="24"/>
        <end position="38"/>
    </location>
</feature>
<evidence type="ECO:0000313" key="3">
    <source>
        <dbReference type="EMBL" id="MBU9726557.1"/>
    </source>
</evidence>
<feature type="signal peptide" evidence="2">
    <location>
        <begin position="1"/>
        <end position="20"/>
    </location>
</feature>